<gene>
    <name evidence="2" type="ORF">RSOLAG1IB_10587</name>
</gene>
<feature type="region of interest" description="Disordered" evidence="1">
    <location>
        <begin position="1"/>
        <end position="29"/>
    </location>
</feature>
<sequence length="80" mass="8922">MPKSDRQAQRPATSPTTRQQAVNTKSRRAAEKVLVVVEGQYQVRSRLPQPLPPPPPLPRPKPHQTENDAALQAHYGPRPT</sequence>
<evidence type="ECO:0000313" key="3">
    <source>
        <dbReference type="Proteomes" id="UP000059188"/>
    </source>
</evidence>
<feature type="compositionally biased region" description="Pro residues" evidence="1">
    <location>
        <begin position="49"/>
        <end position="59"/>
    </location>
</feature>
<feature type="compositionally biased region" description="Polar residues" evidence="1">
    <location>
        <begin position="10"/>
        <end position="24"/>
    </location>
</feature>
<keyword evidence="3" id="KW-1185">Reference proteome</keyword>
<evidence type="ECO:0000256" key="1">
    <source>
        <dbReference type="SAM" id="MobiDB-lite"/>
    </source>
</evidence>
<accession>A0A0B7FYZ5</accession>
<feature type="region of interest" description="Disordered" evidence="1">
    <location>
        <begin position="44"/>
        <end position="80"/>
    </location>
</feature>
<reference evidence="2 3" key="1">
    <citation type="submission" date="2014-11" db="EMBL/GenBank/DDBJ databases">
        <authorList>
            <person name="Wibberg Daniel"/>
        </authorList>
    </citation>
    <scope>NUCLEOTIDE SEQUENCE [LARGE SCALE GENOMIC DNA]</scope>
    <source>
        <strain evidence="2">Rhizoctonia solani AG1-IB 7/3/14</strain>
    </source>
</reference>
<organism evidence="2 3">
    <name type="scientific">Thanatephorus cucumeris (strain AG1-IB / isolate 7/3/14)</name>
    <name type="common">Lettuce bottom rot fungus</name>
    <name type="synonym">Rhizoctonia solani</name>
    <dbReference type="NCBI Taxonomy" id="1108050"/>
    <lineage>
        <taxon>Eukaryota</taxon>
        <taxon>Fungi</taxon>
        <taxon>Dikarya</taxon>
        <taxon>Basidiomycota</taxon>
        <taxon>Agaricomycotina</taxon>
        <taxon>Agaricomycetes</taxon>
        <taxon>Cantharellales</taxon>
        <taxon>Ceratobasidiaceae</taxon>
        <taxon>Rhizoctonia</taxon>
        <taxon>Rhizoctonia solani AG-1</taxon>
    </lineage>
</organism>
<protein>
    <submittedName>
        <fullName evidence="2">Uncharacterized protein</fullName>
    </submittedName>
</protein>
<dbReference type="EMBL" id="LN679174">
    <property type="protein sequence ID" value="CEL62935.1"/>
    <property type="molecule type" value="Genomic_DNA"/>
</dbReference>
<dbReference type="AlphaFoldDB" id="A0A0B7FYZ5"/>
<name>A0A0B7FYZ5_THACB</name>
<evidence type="ECO:0000313" key="2">
    <source>
        <dbReference type="EMBL" id="CEL62935.1"/>
    </source>
</evidence>
<dbReference type="Proteomes" id="UP000059188">
    <property type="component" value="Unassembled WGS sequence"/>
</dbReference>
<proteinExistence type="predicted"/>